<dbReference type="SMART" id="SM00091">
    <property type="entry name" value="PAS"/>
    <property type="match status" value="2"/>
</dbReference>
<dbReference type="GO" id="GO:0000155">
    <property type="term" value="F:phosphorelay sensor kinase activity"/>
    <property type="evidence" value="ECO:0007669"/>
    <property type="project" value="InterPro"/>
</dbReference>
<dbReference type="Pfam" id="PF00072">
    <property type="entry name" value="Response_reg"/>
    <property type="match status" value="1"/>
</dbReference>
<evidence type="ECO:0000256" key="1">
    <source>
        <dbReference type="ARBA" id="ARBA00000085"/>
    </source>
</evidence>
<keyword evidence="18" id="KW-1185">Reference proteome</keyword>
<keyword evidence="10" id="KW-0175">Coiled coil</keyword>
<dbReference type="CDD" id="cd00156">
    <property type="entry name" value="REC"/>
    <property type="match status" value="1"/>
</dbReference>
<keyword evidence="6 17" id="KW-0418">Kinase</keyword>
<dbReference type="eggNOG" id="arCOG06712">
    <property type="taxonomic scope" value="Archaea"/>
</dbReference>
<dbReference type="Gene3D" id="3.30.565.10">
    <property type="entry name" value="Histidine kinase-like ATPase, C-terminal domain"/>
    <property type="match status" value="1"/>
</dbReference>
<dbReference type="eggNOG" id="arCOG04446">
    <property type="taxonomic scope" value="Archaea"/>
</dbReference>
<dbReference type="Gene3D" id="3.30.450.20">
    <property type="entry name" value="PAS domain"/>
    <property type="match status" value="2"/>
</dbReference>
<evidence type="ECO:0000256" key="3">
    <source>
        <dbReference type="ARBA" id="ARBA00022553"/>
    </source>
</evidence>
<feature type="domain" description="Response regulatory" evidence="13">
    <location>
        <begin position="918"/>
        <end position="1038"/>
    </location>
</feature>
<evidence type="ECO:0000256" key="2">
    <source>
        <dbReference type="ARBA" id="ARBA00012438"/>
    </source>
</evidence>
<dbReference type="eggNOG" id="arCOG02358">
    <property type="taxonomic scope" value="Archaea"/>
</dbReference>
<dbReference type="Pfam" id="PF05228">
    <property type="entry name" value="CHASE4"/>
    <property type="match status" value="1"/>
</dbReference>
<evidence type="ECO:0000259" key="14">
    <source>
        <dbReference type="PROSITE" id="PS50112"/>
    </source>
</evidence>
<dbReference type="Gene3D" id="1.10.287.130">
    <property type="match status" value="1"/>
</dbReference>
<keyword evidence="5" id="KW-0547">Nucleotide-binding</keyword>
<dbReference type="Gene3D" id="3.40.50.2300">
    <property type="match status" value="1"/>
</dbReference>
<dbReference type="InterPro" id="IPR000014">
    <property type="entry name" value="PAS"/>
</dbReference>
<keyword evidence="11" id="KW-0472">Membrane</keyword>
<dbReference type="InterPro" id="IPR005467">
    <property type="entry name" value="His_kinase_dom"/>
</dbReference>
<dbReference type="InterPro" id="IPR001610">
    <property type="entry name" value="PAC"/>
</dbReference>
<dbReference type="GO" id="GO:0006355">
    <property type="term" value="P:regulation of DNA-templated transcription"/>
    <property type="evidence" value="ECO:0007669"/>
    <property type="project" value="InterPro"/>
</dbReference>
<feature type="domain" description="HAMP" evidence="16">
    <location>
        <begin position="327"/>
        <end position="380"/>
    </location>
</feature>
<proteinExistence type="predicted"/>
<accession>E1RDF8</accession>
<evidence type="ECO:0000259" key="13">
    <source>
        <dbReference type="PROSITE" id="PS50110"/>
    </source>
</evidence>
<dbReference type="PROSITE" id="PS50110">
    <property type="entry name" value="RESPONSE_REGULATORY"/>
    <property type="match status" value="1"/>
</dbReference>
<keyword evidence="7" id="KW-0067">ATP-binding</keyword>
<dbReference type="Proteomes" id="UP000006565">
    <property type="component" value="Chromosome"/>
</dbReference>
<dbReference type="InterPro" id="IPR036890">
    <property type="entry name" value="HATPase_C_sf"/>
</dbReference>
<dbReference type="Pfam" id="PF00989">
    <property type="entry name" value="PAS"/>
    <property type="match status" value="1"/>
</dbReference>
<sequence length="1048" mass="114194">MALVEGDSGYELFSRITSPFGRKGRGKGEKRKSIRTTTAAIIAVTLLGLIFLLYILSSVSLDSGFSSLEERLTGDNVMRAANAVNAEVDRLDSIANAWATSEELPEFIDSGDTSVARTIFTDGRLVDVGVNILLITDSEGNILWHKYMNLDYGHQMPTPKSLLSQIAGHEDVLSNGTTKGTLMLNSGPMLIASRPITDPESGDPFGNLLVGRYLDRSEVSSLSATTQLDISVIENKSGFEEYFEIFADKGAGNAANGSSIIISPVDDKYVAGFSEIYDIYGEPVAVLQVTEPRDVTIYGKGVLSLLIMMLVLASVIFGAVILVLIQRSVVSRLENLNREIKTVAMTESPEGRINIEGDDEISSVGSAINMMLESIEKGKEQYSRLFDNANDLIFTIDADGAFVSANGAMEKKTELEDGGLAGRKIEEFVRNGGMEKIRPLLAGNGMENSGKTEITLLSASGEEYLVEFSAQPLTGSDEMTGFFVIARDVTAKRKAEEELKNHRNRLRELVTERTAQLEHANSELVKEVEERIRFEESLAEEKERLSVTLSSIAEGVIATDHLGYVTLINREASAKTGISAGNSEGKRIDSIFMLEKAGRPEDIGSIVLDVISDRKVFEINTEVDLFDSEGNAYPVVLSVSPLTDRSGTSIGAVIVFREISERLRWEEEVLRRQKLESLGVLAGGIAHDFNNILTAISGNIGLARNMAEGDVDVSSRLEEAEKAISRAKDITRQLITFSKGGEPVRQVQDIKSMIRESAEFVSHGSNVKLYFDIADDLSNVEVDKGQISQVIENLVINSIQAMADGGNIYVQARNAGVISGKDGLEDGKYIVISVRDDGSGIPEEYREKIFDPYFTTKKSGNGLGLASCMSIIRKHGGAVKLISEVGVGTEFRIYLPATERSVEAEDGLSGGMLSGSSRVLVMDDDRSIYDTIPQLLRGYGFDVEAALDGAEAIRIYQQSKILKKSIDVFVMDLTVPGGLGGVETIALLREFDPDILAIVSSGYSNDPVMADFREYGFDAVLPKPYNIEDLVRLINRLVSEKEKKDKTG</sequence>
<evidence type="ECO:0000256" key="9">
    <source>
        <dbReference type="PROSITE-ProRule" id="PRU00169"/>
    </source>
</evidence>
<dbReference type="RefSeq" id="WP_013328021.1">
    <property type="nucleotide sequence ID" value="NC_014507.1"/>
</dbReference>
<dbReference type="NCBIfam" id="TIGR00229">
    <property type="entry name" value="sensory_box"/>
    <property type="match status" value="2"/>
</dbReference>
<dbReference type="KEGG" id="mpi:Mpet_0061"/>
<evidence type="ECO:0000259" key="16">
    <source>
        <dbReference type="PROSITE" id="PS50885"/>
    </source>
</evidence>
<name>E1RDF8_METP4</name>
<feature type="domain" description="Histidine kinase" evidence="12">
    <location>
        <begin position="684"/>
        <end position="899"/>
    </location>
</feature>
<evidence type="ECO:0000256" key="10">
    <source>
        <dbReference type="SAM" id="Coils"/>
    </source>
</evidence>
<reference evidence="17 18" key="1">
    <citation type="journal article" date="2010" name="Stand. Genomic Sci.">
        <title>Complete genome sequence of Methanoplanus petrolearius type strain (SEBR 4847).</title>
        <authorList>
            <person name="Brambilla E."/>
            <person name="Djao O.D."/>
            <person name="Daligault H."/>
            <person name="Lapidus A."/>
            <person name="Lucas S."/>
            <person name="Hammon N."/>
            <person name="Nolan M."/>
            <person name="Tice H."/>
            <person name="Cheng J.F."/>
            <person name="Han C."/>
            <person name="Tapia R."/>
            <person name="Goodwin L."/>
            <person name="Pitluck S."/>
            <person name="Liolios K."/>
            <person name="Ivanova N."/>
            <person name="Mavromatis K."/>
            <person name="Mikhailova N."/>
            <person name="Pati A."/>
            <person name="Chen A."/>
            <person name="Palaniappan K."/>
            <person name="Land M."/>
            <person name="Hauser L."/>
            <person name="Chang Y.J."/>
            <person name="Jeffries C.D."/>
            <person name="Rohde M."/>
            <person name="Spring S."/>
            <person name="Sikorski J."/>
            <person name="Goker M."/>
            <person name="Woyke T."/>
            <person name="Bristow J."/>
            <person name="Eisen J.A."/>
            <person name="Markowitz V."/>
            <person name="Hugenholtz P."/>
            <person name="Kyrpides N.C."/>
            <person name="Klenk H.P."/>
        </authorList>
    </citation>
    <scope>NUCLEOTIDE SEQUENCE [LARGE SCALE GENOMIC DNA]</scope>
    <source>
        <strain evidence="18">DSM 11571 / OCM 486 / SEBR 4847</strain>
    </source>
</reference>
<dbReference type="EMBL" id="CP002117">
    <property type="protein sequence ID" value="ADN34842.1"/>
    <property type="molecule type" value="Genomic_DNA"/>
</dbReference>
<gene>
    <name evidence="17" type="ordered locus">Mpet_0061</name>
</gene>
<dbReference type="PROSITE" id="PS50113">
    <property type="entry name" value="PAC"/>
    <property type="match status" value="2"/>
</dbReference>
<keyword evidence="3 9" id="KW-0597">Phosphoprotein</keyword>
<dbReference type="InterPro" id="IPR035965">
    <property type="entry name" value="PAS-like_dom_sf"/>
</dbReference>
<dbReference type="eggNOG" id="arCOG02391">
    <property type="taxonomic scope" value="Archaea"/>
</dbReference>
<feature type="transmembrane region" description="Helical" evidence="11">
    <location>
        <begin position="302"/>
        <end position="325"/>
    </location>
</feature>
<dbReference type="PANTHER" id="PTHR43065:SF42">
    <property type="entry name" value="TWO-COMPONENT SENSOR PPRA"/>
    <property type="match status" value="1"/>
</dbReference>
<dbReference type="GeneID" id="25394952"/>
<dbReference type="SMART" id="SM00387">
    <property type="entry name" value="HATPase_c"/>
    <property type="match status" value="1"/>
</dbReference>
<evidence type="ECO:0000256" key="4">
    <source>
        <dbReference type="ARBA" id="ARBA00022679"/>
    </source>
</evidence>
<dbReference type="SUPFAM" id="SSF55874">
    <property type="entry name" value="ATPase domain of HSP90 chaperone/DNA topoisomerase II/histidine kinase"/>
    <property type="match status" value="1"/>
</dbReference>
<keyword evidence="8" id="KW-0902">Two-component regulatory system</keyword>
<dbReference type="HOGENOM" id="CLU_291292_0_0_2"/>
<dbReference type="SMART" id="SM00086">
    <property type="entry name" value="PAC"/>
    <property type="match status" value="2"/>
</dbReference>
<dbReference type="STRING" id="679926.Mpet_0061"/>
<evidence type="ECO:0000259" key="15">
    <source>
        <dbReference type="PROSITE" id="PS50113"/>
    </source>
</evidence>
<feature type="transmembrane region" description="Helical" evidence="11">
    <location>
        <begin position="37"/>
        <end position="56"/>
    </location>
</feature>
<dbReference type="InterPro" id="IPR011006">
    <property type="entry name" value="CheY-like_superfamily"/>
</dbReference>
<dbReference type="PROSITE" id="PS50109">
    <property type="entry name" value="HIS_KIN"/>
    <property type="match status" value="1"/>
</dbReference>
<evidence type="ECO:0000313" key="18">
    <source>
        <dbReference type="Proteomes" id="UP000006565"/>
    </source>
</evidence>
<evidence type="ECO:0000259" key="12">
    <source>
        <dbReference type="PROSITE" id="PS50109"/>
    </source>
</evidence>
<evidence type="ECO:0000256" key="8">
    <source>
        <dbReference type="ARBA" id="ARBA00023012"/>
    </source>
</evidence>
<dbReference type="Gene3D" id="6.10.340.10">
    <property type="match status" value="1"/>
</dbReference>
<keyword evidence="11" id="KW-0812">Transmembrane</keyword>
<dbReference type="SUPFAM" id="SSF55785">
    <property type="entry name" value="PYP-like sensor domain (PAS domain)"/>
    <property type="match status" value="2"/>
</dbReference>
<comment type="catalytic activity">
    <reaction evidence="1">
        <text>ATP + protein L-histidine = ADP + protein N-phospho-L-histidine.</text>
        <dbReference type="EC" id="2.7.13.3"/>
    </reaction>
</comment>
<dbReference type="SUPFAM" id="SSF52172">
    <property type="entry name" value="CheY-like"/>
    <property type="match status" value="1"/>
</dbReference>
<organism evidence="17 18">
    <name type="scientific">Methanolacinia petrolearia (strain DSM 11571 / OCM 486 / SEBR 4847)</name>
    <name type="common">Methanoplanus petrolearius</name>
    <dbReference type="NCBI Taxonomy" id="679926"/>
    <lineage>
        <taxon>Archaea</taxon>
        <taxon>Methanobacteriati</taxon>
        <taxon>Methanobacteriota</taxon>
        <taxon>Stenosarchaea group</taxon>
        <taxon>Methanomicrobia</taxon>
        <taxon>Methanomicrobiales</taxon>
        <taxon>Methanomicrobiaceae</taxon>
        <taxon>Methanolacinia</taxon>
    </lineage>
</organism>
<dbReference type="PROSITE" id="PS50112">
    <property type="entry name" value="PAS"/>
    <property type="match status" value="1"/>
</dbReference>
<evidence type="ECO:0000256" key="11">
    <source>
        <dbReference type="SAM" id="Phobius"/>
    </source>
</evidence>
<evidence type="ECO:0000256" key="6">
    <source>
        <dbReference type="ARBA" id="ARBA00022777"/>
    </source>
</evidence>
<feature type="modified residue" description="4-aspartylphosphate" evidence="9">
    <location>
        <position position="972"/>
    </location>
</feature>
<dbReference type="EC" id="2.7.13.3" evidence="2"/>
<dbReference type="OrthoDB" id="115915at2157"/>
<dbReference type="InterPro" id="IPR003661">
    <property type="entry name" value="HisK_dim/P_dom"/>
</dbReference>
<dbReference type="AlphaFoldDB" id="E1RDF8"/>
<dbReference type="GO" id="GO:0005524">
    <property type="term" value="F:ATP binding"/>
    <property type="evidence" value="ECO:0007669"/>
    <property type="project" value="UniProtKB-KW"/>
</dbReference>
<dbReference type="InterPro" id="IPR036097">
    <property type="entry name" value="HisK_dim/P_sf"/>
</dbReference>
<dbReference type="SMART" id="SM00388">
    <property type="entry name" value="HisKA"/>
    <property type="match status" value="1"/>
</dbReference>
<dbReference type="PROSITE" id="PS50885">
    <property type="entry name" value="HAMP"/>
    <property type="match status" value="1"/>
</dbReference>
<feature type="coiled-coil region" evidence="10">
    <location>
        <begin position="485"/>
        <end position="545"/>
    </location>
</feature>
<dbReference type="PRINTS" id="PR00344">
    <property type="entry name" value="BCTRLSENSOR"/>
</dbReference>
<dbReference type="InterPro" id="IPR003594">
    <property type="entry name" value="HATPase_dom"/>
</dbReference>
<dbReference type="InterPro" id="IPR004358">
    <property type="entry name" value="Sig_transdc_His_kin-like_C"/>
</dbReference>
<dbReference type="InterPro" id="IPR001789">
    <property type="entry name" value="Sig_transdc_resp-reg_receiver"/>
</dbReference>
<dbReference type="SMART" id="SM00448">
    <property type="entry name" value="REC"/>
    <property type="match status" value="1"/>
</dbReference>
<feature type="domain" description="PAC" evidence="15">
    <location>
        <begin position="450"/>
        <end position="501"/>
    </location>
</feature>
<keyword evidence="11" id="KW-1133">Transmembrane helix</keyword>
<dbReference type="InterPro" id="IPR013767">
    <property type="entry name" value="PAS_fold"/>
</dbReference>
<dbReference type="InterPro" id="IPR000700">
    <property type="entry name" value="PAS-assoc_C"/>
</dbReference>
<feature type="domain" description="PAC" evidence="15">
    <location>
        <begin position="619"/>
        <end position="671"/>
    </location>
</feature>
<protein>
    <recommendedName>
        <fullName evidence="2">histidine kinase</fullName>
        <ecNumber evidence="2">2.7.13.3</ecNumber>
    </recommendedName>
</protein>
<dbReference type="InterPro" id="IPR003660">
    <property type="entry name" value="HAMP_dom"/>
</dbReference>
<keyword evidence="4" id="KW-0808">Transferase</keyword>
<dbReference type="CDD" id="cd00082">
    <property type="entry name" value="HisKA"/>
    <property type="match status" value="1"/>
</dbReference>
<evidence type="ECO:0000256" key="5">
    <source>
        <dbReference type="ARBA" id="ARBA00022741"/>
    </source>
</evidence>
<dbReference type="PANTHER" id="PTHR43065">
    <property type="entry name" value="SENSOR HISTIDINE KINASE"/>
    <property type="match status" value="1"/>
</dbReference>
<evidence type="ECO:0000313" key="17">
    <source>
        <dbReference type="EMBL" id="ADN34842.1"/>
    </source>
</evidence>
<dbReference type="InterPro" id="IPR007892">
    <property type="entry name" value="CHASE4"/>
</dbReference>
<feature type="domain" description="PAS" evidence="14">
    <location>
        <begin position="378"/>
        <end position="449"/>
    </location>
</feature>
<dbReference type="GO" id="GO:0016020">
    <property type="term" value="C:membrane"/>
    <property type="evidence" value="ECO:0007669"/>
    <property type="project" value="InterPro"/>
</dbReference>
<dbReference type="CDD" id="cd00130">
    <property type="entry name" value="PAS"/>
    <property type="match status" value="1"/>
</dbReference>
<dbReference type="Pfam" id="PF02518">
    <property type="entry name" value="HATPase_c"/>
    <property type="match status" value="1"/>
</dbReference>
<dbReference type="Pfam" id="PF13426">
    <property type="entry name" value="PAS_9"/>
    <property type="match status" value="1"/>
</dbReference>
<dbReference type="SUPFAM" id="SSF47384">
    <property type="entry name" value="Homodimeric domain of signal transducing histidine kinase"/>
    <property type="match status" value="1"/>
</dbReference>
<evidence type="ECO:0000256" key="7">
    <source>
        <dbReference type="ARBA" id="ARBA00022840"/>
    </source>
</evidence>